<dbReference type="Proteomes" id="UP001332192">
    <property type="component" value="Chromosome"/>
</dbReference>
<name>A0ABZ1BU19_9FIRM</name>
<keyword evidence="12" id="KW-1185">Reference proteome</keyword>
<evidence type="ECO:0000256" key="6">
    <source>
        <dbReference type="ARBA" id="ARBA00022833"/>
    </source>
</evidence>
<accession>A0ABZ1BU19</accession>
<dbReference type="InterPro" id="IPR013529">
    <property type="entry name" value="Glyco_hydro_42_N"/>
</dbReference>
<dbReference type="InterPro" id="IPR013780">
    <property type="entry name" value="Glyco_hydro_b"/>
</dbReference>
<keyword evidence="6" id="KW-0862">Zinc</keyword>
<dbReference type="Gene3D" id="2.60.40.1180">
    <property type="entry name" value="Golgi alpha-mannosidase II"/>
    <property type="match status" value="1"/>
</dbReference>
<dbReference type="InterPro" id="IPR003476">
    <property type="entry name" value="Glyco_hydro_42"/>
</dbReference>
<sequence>MWIGADYYPEQWPKERWPLDAELMARAGFRVVRLAEFAWARMEPEEGRFTFDWLDEALEVLGRHGIQAVLGTPTATPPAWLVQAHPEILPVDEDGVRVGFGGRRHYCPNSPEYLRHVERIVEAMAHRYGQHPGVMAWQIDNELGGHRTACFCDTCRSAFQEWLRERYGSLDALNEAWGTAFWSQAYTSWQQIPLPGRTVAVHNPSLRLDHARFVSDAYARFLRRQVAILRRGAPHHRITTNFMGLFEDLDYFSLAGPLDFVSWDNYPGFRPAPGEASGAAVALSADLMRSLRHRRFWVMEQQAGPTGWDGLIDPAPRPGQLRLWTWQAVAHGAEAVLYFRWRTATKGAEQFWHGILDHHGRPGRRYEEIRGTAEELGLLPGWLEQAVPRTPVAILMSYDDRWAWRIQPQNAGLTFEARLLSWYRAMWRRGVGVGIVRAGDRLPLGPGSGAPAEGFRIVVVPSLMSLTPEGASRIEGFARSGGVVIVGPRTGIKDQANAVYPLPPPGPLAGVCGVTVEEYDSFPVGKRIPVRLQLPRPDLEEGAPAGPVLQGTGAVWCDVLAPQGARAVGWYTADHLAGRPAVTVHPVGRGAVVYVGTLLDPQLQEAIVDWALERAGVETPLSAPDSQAAVLASDVEAVLWDGPGGRSALFLLNHGAQAATAHLRGRWVDAFTRAPAGPGVTLDPYGVTVLEKAPGDPSPGVS</sequence>
<evidence type="ECO:0000256" key="4">
    <source>
        <dbReference type="ARBA" id="ARBA00022723"/>
    </source>
</evidence>
<reference evidence="11 12" key="1">
    <citation type="journal article" date="2024" name="Front. Microbiol.">
        <title>Novel thermophilic genera Geochorda gen. nov. and Carboxydochorda gen. nov. from the deep terrestrial subsurface reveal the ecophysiological diversity in the class Limnochordia.</title>
        <authorList>
            <person name="Karnachuk O.V."/>
            <person name="Lukina A.P."/>
            <person name="Avakyan M.R."/>
            <person name="Kadnikov V.V."/>
            <person name="Begmatov S."/>
            <person name="Beletsky A.V."/>
            <person name="Vlasova K.G."/>
            <person name="Novikov A.A."/>
            <person name="Shcherbakova V.A."/>
            <person name="Mardanov A.V."/>
            <person name="Ravin N.V."/>
        </authorList>
    </citation>
    <scope>NUCLEOTIDE SEQUENCE [LARGE SCALE GENOMIC DNA]</scope>
    <source>
        <strain evidence="11 12">L945</strain>
    </source>
</reference>
<dbReference type="InterPro" id="IPR017853">
    <property type="entry name" value="GH"/>
</dbReference>
<evidence type="ECO:0000313" key="11">
    <source>
        <dbReference type="EMBL" id="WRP16284.1"/>
    </source>
</evidence>
<keyword evidence="4" id="KW-0479">Metal-binding</keyword>
<gene>
    <name evidence="11" type="ORF">U7230_09235</name>
</gene>
<dbReference type="InterPro" id="IPR029062">
    <property type="entry name" value="Class_I_gatase-like"/>
</dbReference>
<evidence type="ECO:0000313" key="12">
    <source>
        <dbReference type="Proteomes" id="UP001332192"/>
    </source>
</evidence>
<dbReference type="Gene3D" id="3.40.50.880">
    <property type="match status" value="1"/>
</dbReference>
<evidence type="ECO:0000256" key="8">
    <source>
        <dbReference type="PIRNR" id="PIRNR001084"/>
    </source>
</evidence>
<organism evidence="11 12">
    <name type="scientific">Carboxydichorda subterranea</name>
    <dbReference type="NCBI Taxonomy" id="3109565"/>
    <lineage>
        <taxon>Bacteria</taxon>
        <taxon>Bacillati</taxon>
        <taxon>Bacillota</taxon>
        <taxon>Limnochordia</taxon>
        <taxon>Limnochordales</taxon>
        <taxon>Geochordaceae</taxon>
        <taxon>Carboxydichorda</taxon>
    </lineage>
</organism>
<dbReference type="CDD" id="cd03143">
    <property type="entry name" value="A4_beta-galactosidase_middle_domain"/>
    <property type="match status" value="1"/>
</dbReference>
<dbReference type="Pfam" id="PF08532">
    <property type="entry name" value="Glyco_hydro_42M"/>
    <property type="match status" value="1"/>
</dbReference>
<comment type="similarity">
    <text evidence="2 8">Belongs to the glycosyl hydrolase 42 family.</text>
</comment>
<evidence type="ECO:0000259" key="10">
    <source>
        <dbReference type="Pfam" id="PF08532"/>
    </source>
</evidence>
<dbReference type="Gene3D" id="3.20.20.80">
    <property type="entry name" value="Glycosidases"/>
    <property type="match status" value="1"/>
</dbReference>
<evidence type="ECO:0000259" key="9">
    <source>
        <dbReference type="Pfam" id="PF02449"/>
    </source>
</evidence>
<feature type="domain" description="Glycoside hydrolase family 42 N-terminal" evidence="9">
    <location>
        <begin position="6"/>
        <end position="376"/>
    </location>
</feature>
<proteinExistence type="inferred from homology"/>
<comment type="catalytic activity">
    <reaction evidence="1 8">
        <text>Hydrolysis of terminal non-reducing beta-D-galactose residues in beta-D-galactosides.</text>
        <dbReference type="EC" id="3.2.1.23"/>
    </reaction>
</comment>
<dbReference type="PIRSF" id="PIRSF001084">
    <property type="entry name" value="B-galactosidase"/>
    <property type="match status" value="1"/>
</dbReference>
<keyword evidence="7 8" id="KW-0326">Glycosidase</keyword>
<dbReference type="EMBL" id="CP141615">
    <property type="protein sequence ID" value="WRP16284.1"/>
    <property type="molecule type" value="Genomic_DNA"/>
</dbReference>
<evidence type="ECO:0000256" key="5">
    <source>
        <dbReference type="ARBA" id="ARBA00022801"/>
    </source>
</evidence>
<dbReference type="PANTHER" id="PTHR36447:SF2">
    <property type="entry name" value="BETA-GALACTOSIDASE YESZ"/>
    <property type="match status" value="1"/>
</dbReference>
<dbReference type="EC" id="3.2.1.23" evidence="3 8"/>
<evidence type="ECO:0000256" key="2">
    <source>
        <dbReference type="ARBA" id="ARBA00005940"/>
    </source>
</evidence>
<dbReference type="Pfam" id="PF02449">
    <property type="entry name" value="Glyco_hydro_42"/>
    <property type="match status" value="1"/>
</dbReference>
<protein>
    <recommendedName>
        <fullName evidence="3 8">Beta-galactosidase</fullName>
        <shortName evidence="8">Beta-gal</shortName>
        <ecNumber evidence="3 8">3.2.1.23</ecNumber>
    </recommendedName>
</protein>
<dbReference type="InterPro" id="IPR013738">
    <property type="entry name" value="Beta_galactosidase_Trimer"/>
</dbReference>
<dbReference type="SUPFAM" id="SSF51445">
    <property type="entry name" value="(Trans)glycosidases"/>
    <property type="match status" value="1"/>
</dbReference>
<keyword evidence="5 8" id="KW-0378">Hydrolase</keyword>
<evidence type="ECO:0000256" key="7">
    <source>
        <dbReference type="ARBA" id="ARBA00023295"/>
    </source>
</evidence>
<evidence type="ECO:0000256" key="3">
    <source>
        <dbReference type="ARBA" id="ARBA00012756"/>
    </source>
</evidence>
<dbReference type="RefSeq" id="WP_324715556.1">
    <property type="nucleotide sequence ID" value="NZ_CP141615.1"/>
</dbReference>
<dbReference type="SUPFAM" id="SSF52317">
    <property type="entry name" value="Class I glutamine amidotransferase-like"/>
    <property type="match status" value="1"/>
</dbReference>
<dbReference type="PANTHER" id="PTHR36447">
    <property type="entry name" value="BETA-GALACTOSIDASE GANA"/>
    <property type="match status" value="1"/>
</dbReference>
<feature type="domain" description="Beta-galactosidase trimerisation" evidence="10">
    <location>
        <begin position="392"/>
        <end position="617"/>
    </location>
</feature>
<evidence type="ECO:0000256" key="1">
    <source>
        <dbReference type="ARBA" id="ARBA00001412"/>
    </source>
</evidence>